<dbReference type="PANTHER" id="PTHR46796:SF12">
    <property type="entry name" value="HTH-TYPE DNA-BINDING TRANSCRIPTIONAL ACTIVATOR EUTR"/>
    <property type="match status" value="1"/>
</dbReference>
<evidence type="ECO:0000256" key="2">
    <source>
        <dbReference type="ARBA" id="ARBA00023125"/>
    </source>
</evidence>
<dbReference type="GO" id="GO:0043565">
    <property type="term" value="F:sequence-specific DNA binding"/>
    <property type="evidence" value="ECO:0007669"/>
    <property type="project" value="InterPro"/>
</dbReference>
<evidence type="ECO:0000256" key="1">
    <source>
        <dbReference type="ARBA" id="ARBA00023015"/>
    </source>
</evidence>
<dbReference type="Gene3D" id="1.10.10.60">
    <property type="entry name" value="Homeodomain-like"/>
    <property type="match status" value="1"/>
</dbReference>
<sequence>MLKNSSSGIVAYRRFVDIDELAAFLPEAITLTQLEHQPFSCGSMALLCETIQFNFNHVNCRLHAKGDKHSGFLTFTFLMHGQGQPVISCNLPITEDYVWGFDPDREADMVFPGNSTHCAVHIRQEVFEACTQVMDRLDLNQKFLEPNFAYLPETAPYLRDYLNQLHQLLQQRSPLLQKPTFQQLILQDFLPLLITALPIQAERVKPPTRALRRSRLVKQAADYLQSQMHQALTLTDLCEALGSSSRALCYGFHEVFGTSPMAYLKILRLQSAYRALKMAEPGDTTVTEVAAQCGFYHFGYFARDYKQVFGELPSETLKRIK</sequence>
<dbReference type="InterPro" id="IPR018060">
    <property type="entry name" value="HTH_AraC"/>
</dbReference>
<accession>A0A7C3KI99</accession>
<name>A0A7C3KI99_9CYAN</name>
<keyword evidence="1" id="KW-0805">Transcription regulation</keyword>
<dbReference type="GO" id="GO:0003700">
    <property type="term" value="F:DNA-binding transcription factor activity"/>
    <property type="evidence" value="ECO:0007669"/>
    <property type="project" value="InterPro"/>
</dbReference>
<evidence type="ECO:0000313" key="5">
    <source>
        <dbReference type="EMBL" id="HFN00566.1"/>
    </source>
</evidence>
<protein>
    <submittedName>
        <fullName evidence="5">AraC family transcriptional regulator</fullName>
    </submittedName>
</protein>
<dbReference type="PROSITE" id="PS01124">
    <property type="entry name" value="HTH_ARAC_FAMILY_2"/>
    <property type="match status" value="1"/>
</dbReference>
<dbReference type="AlphaFoldDB" id="A0A7C3KI99"/>
<dbReference type="SMART" id="SM00342">
    <property type="entry name" value="HTH_ARAC"/>
    <property type="match status" value="1"/>
</dbReference>
<dbReference type="Pfam" id="PF12833">
    <property type="entry name" value="HTH_18"/>
    <property type="match status" value="1"/>
</dbReference>
<dbReference type="PANTHER" id="PTHR46796">
    <property type="entry name" value="HTH-TYPE TRANSCRIPTIONAL ACTIVATOR RHAS-RELATED"/>
    <property type="match status" value="1"/>
</dbReference>
<gene>
    <name evidence="5" type="ORF">ENR64_23015</name>
</gene>
<keyword evidence="3" id="KW-0804">Transcription</keyword>
<keyword evidence="2" id="KW-0238">DNA-binding</keyword>
<dbReference type="EMBL" id="DSRU01000328">
    <property type="protein sequence ID" value="HFN00566.1"/>
    <property type="molecule type" value="Genomic_DNA"/>
</dbReference>
<feature type="domain" description="HTH araC/xylS-type" evidence="4">
    <location>
        <begin position="218"/>
        <end position="319"/>
    </location>
</feature>
<organism evidence="5">
    <name type="scientific">Oscillatoriales cyanobacterium SpSt-418</name>
    <dbReference type="NCBI Taxonomy" id="2282169"/>
    <lineage>
        <taxon>Bacteria</taxon>
        <taxon>Bacillati</taxon>
        <taxon>Cyanobacteriota</taxon>
        <taxon>Cyanophyceae</taxon>
        <taxon>Oscillatoriophycideae</taxon>
        <taxon>Oscillatoriales</taxon>
    </lineage>
</organism>
<proteinExistence type="predicted"/>
<comment type="caution">
    <text evidence="5">The sequence shown here is derived from an EMBL/GenBank/DDBJ whole genome shotgun (WGS) entry which is preliminary data.</text>
</comment>
<evidence type="ECO:0000256" key="3">
    <source>
        <dbReference type="ARBA" id="ARBA00023163"/>
    </source>
</evidence>
<dbReference type="InterPro" id="IPR050204">
    <property type="entry name" value="AraC_XylS_family_regulators"/>
</dbReference>
<dbReference type="SUPFAM" id="SSF46689">
    <property type="entry name" value="Homeodomain-like"/>
    <property type="match status" value="2"/>
</dbReference>
<reference evidence="5" key="1">
    <citation type="journal article" date="2020" name="mSystems">
        <title>Genome- and Community-Level Interaction Insights into Carbon Utilization and Element Cycling Functions of Hydrothermarchaeota in Hydrothermal Sediment.</title>
        <authorList>
            <person name="Zhou Z."/>
            <person name="Liu Y."/>
            <person name="Xu W."/>
            <person name="Pan J."/>
            <person name="Luo Z.H."/>
            <person name="Li M."/>
        </authorList>
    </citation>
    <scope>NUCLEOTIDE SEQUENCE [LARGE SCALE GENOMIC DNA]</scope>
    <source>
        <strain evidence="5">SpSt-418</strain>
    </source>
</reference>
<dbReference type="InterPro" id="IPR009057">
    <property type="entry name" value="Homeodomain-like_sf"/>
</dbReference>
<evidence type="ECO:0000259" key="4">
    <source>
        <dbReference type="PROSITE" id="PS01124"/>
    </source>
</evidence>